<dbReference type="Proteomes" id="UP000195787">
    <property type="component" value="Unassembled WGS sequence"/>
</dbReference>
<dbReference type="RefSeq" id="WP_159456891.1">
    <property type="nucleotide sequence ID" value="NZ_FUHU01000021.1"/>
</dbReference>
<dbReference type="Pfam" id="PF06114">
    <property type="entry name" value="Peptidase_M78"/>
    <property type="match status" value="1"/>
</dbReference>
<dbReference type="EMBL" id="FUHU01000021">
    <property type="protein sequence ID" value="SJM54792.1"/>
    <property type="molecule type" value="Genomic_DNA"/>
</dbReference>
<feature type="domain" description="IrrE N-terminal-like" evidence="1">
    <location>
        <begin position="15"/>
        <end position="96"/>
    </location>
</feature>
<sequence length="134" mass="15179">MTVHISHLVDCLGLYDSRTREIHIDFGLTPIEQRCITAHELGHALYGHDCSTPRAEREADIYAADVLIDASELENLDQLGLHDHDIAIELDVTTDVLTTYREHHMQRLGSIVYPRRGRGKFSNALARALHEARL</sequence>
<proteinExistence type="predicted"/>
<dbReference type="Gene3D" id="1.10.10.2910">
    <property type="match status" value="1"/>
</dbReference>
<reference evidence="2 3" key="1">
    <citation type="submission" date="2017-02" db="EMBL/GenBank/DDBJ databases">
        <authorList>
            <person name="Peterson S.W."/>
        </authorList>
    </citation>
    <scope>NUCLEOTIDE SEQUENCE [LARGE SCALE GENOMIC DNA]</scope>
    <source>
        <strain evidence="2 3">LMG 22410</strain>
    </source>
</reference>
<evidence type="ECO:0000259" key="1">
    <source>
        <dbReference type="Pfam" id="PF06114"/>
    </source>
</evidence>
<evidence type="ECO:0000313" key="3">
    <source>
        <dbReference type="Proteomes" id="UP000195787"/>
    </source>
</evidence>
<evidence type="ECO:0000313" key="2">
    <source>
        <dbReference type="EMBL" id="SJM54792.1"/>
    </source>
</evidence>
<dbReference type="InterPro" id="IPR010359">
    <property type="entry name" value="IrrE_HExxH"/>
</dbReference>
<keyword evidence="3" id="KW-1185">Reference proteome</keyword>
<dbReference type="OrthoDB" id="9793864at2"/>
<accession>A0A1R4FG99</accession>
<dbReference type="AlphaFoldDB" id="A0A1R4FG99"/>
<dbReference type="GeneID" id="303172429"/>
<name>A0A1R4FG99_9MICO</name>
<gene>
    <name evidence="2" type="ORF">CZ674_04315</name>
</gene>
<organism evidence="2 3">
    <name type="scientific">Agrococcus casei LMG 22410</name>
    <dbReference type="NCBI Taxonomy" id="1255656"/>
    <lineage>
        <taxon>Bacteria</taxon>
        <taxon>Bacillati</taxon>
        <taxon>Actinomycetota</taxon>
        <taxon>Actinomycetes</taxon>
        <taxon>Micrococcales</taxon>
        <taxon>Microbacteriaceae</taxon>
        <taxon>Agrococcus</taxon>
    </lineage>
</organism>
<protein>
    <submittedName>
        <fullName evidence="2">No significant database matches</fullName>
    </submittedName>
</protein>